<proteinExistence type="predicted"/>
<dbReference type="STRING" id="742766.HMPREF9455_04130"/>
<organism evidence="1 2">
    <name type="scientific">Dysgonomonas gadei ATCC BAA-286</name>
    <dbReference type="NCBI Taxonomy" id="742766"/>
    <lineage>
        <taxon>Bacteria</taxon>
        <taxon>Pseudomonadati</taxon>
        <taxon>Bacteroidota</taxon>
        <taxon>Bacteroidia</taxon>
        <taxon>Bacteroidales</taxon>
        <taxon>Dysgonomonadaceae</taxon>
        <taxon>Dysgonomonas</taxon>
    </lineage>
</organism>
<dbReference type="EMBL" id="ADLV01000059">
    <property type="protein sequence ID" value="EGJ99478.1"/>
    <property type="molecule type" value="Genomic_DNA"/>
</dbReference>
<evidence type="ECO:0000313" key="1">
    <source>
        <dbReference type="EMBL" id="EGJ99478.1"/>
    </source>
</evidence>
<name>F5J463_9BACT</name>
<evidence type="ECO:0000313" key="2">
    <source>
        <dbReference type="Proteomes" id="UP000004913"/>
    </source>
</evidence>
<sequence>MVYFSITKWTTFQLYYTDEVPTIVDFLYNAWREKTNFEFCGIPKTLILGRHVVERFPMIYNLEPNAGVNIELATNGFATGIRSLKDWENNIAYYSYYENYKNISGFQANVEIICRDLNLRNSGKSEPNLLKWVNNQPKGKLVNDQAEFERLFESQK</sequence>
<accession>F5J463</accession>
<dbReference type="Proteomes" id="UP000004913">
    <property type="component" value="Unassembled WGS sequence"/>
</dbReference>
<comment type="caution">
    <text evidence="1">The sequence shown here is derived from an EMBL/GenBank/DDBJ whole genome shotgun (WGS) entry which is preliminary data.</text>
</comment>
<gene>
    <name evidence="1" type="ORF">HMPREF9455_04130</name>
</gene>
<dbReference type="AlphaFoldDB" id="F5J463"/>
<dbReference type="HOGENOM" id="CLU_1683791_0_0_10"/>
<keyword evidence="2" id="KW-1185">Reference proteome</keyword>
<protein>
    <submittedName>
        <fullName evidence="1">Uncharacterized protein</fullName>
    </submittedName>
</protein>
<reference evidence="1 2" key="1">
    <citation type="submission" date="2011-04" db="EMBL/GenBank/DDBJ databases">
        <title>The Genome Sequence of Dysgonomonas gadei ATCC BAA-286.</title>
        <authorList>
            <consortium name="The Broad Institute Genome Sequencing Platform"/>
            <person name="Earl A."/>
            <person name="Ward D."/>
            <person name="Feldgarden M."/>
            <person name="Gevers D."/>
            <person name="Pudlo N."/>
            <person name="Martens E."/>
            <person name="Allen-Vercoe E."/>
            <person name="Young S.K."/>
            <person name="Zeng Q."/>
            <person name="Gargeya S."/>
            <person name="Fitzgerald M."/>
            <person name="Haas B."/>
            <person name="Abouelleil A."/>
            <person name="Alvarado L."/>
            <person name="Arachchi H.M."/>
            <person name="Berlin A."/>
            <person name="Brown A."/>
            <person name="Chapman S.B."/>
            <person name="Chen Z."/>
            <person name="Dunbar C."/>
            <person name="Freedman E."/>
            <person name="Gearin G."/>
            <person name="Gellesch M."/>
            <person name="Goldberg J."/>
            <person name="Griggs A."/>
            <person name="Gujja S."/>
            <person name="Heiman D."/>
            <person name="Howarth C."/>
            <person name="Larson L."/>
            <person name="Lui A."/>
            <person name="MacDonald P.J.P."/>
            <person name="Mehta T."/>
            <person name="Montmayeur A."/>
            <person name="Murphy C."/>
            <person name="Neiman D."/>
            <person name="Pearson M."/>
            <person name="Priest M."/>
            <person name="Roberts A."/>
            <person name="Saif S."/>
            <person name="Shea T."/>
            <person name="Shenoy N."/>
            <person name="Sisk P."/>
            <person name="Stolte C."/>
            <person name="Sykes S."/>
            <person name="Yandava C."/>
            <person name="Wortman J."/>
            <person name="Nusbaum C."/>
            <person name="Birren B."/>
        </authorList>
    </citation>
    <scope>NUCLEOTIDE SEQUENCE [LARGE SCALE GENOMIC DNA]</scope>
    <source>
        <strain evidence="1 2">ATCC BAA-286</strain>
    </source>
</reference>